<feature type="transmembrane region" description="Helical" evidence="7">
    <location>
        <begin position="241"/>
        <end position="263"/>
    </location>
</feature>
<name>A0A1H3GXD6_EUBBA</name>
<proteinExistence type="predicted"/>
<keyword evidence="9" id="KW-1185">Reference proteome</keyword>
<comment type="subcellular location">
    <subcellularLocation>
        <location evidence="1">Cell membrane</location>
        <topology evidence="1">Multi-pass membrane protein</topology>
    </subcellularLocation>
</comment>
<evidence type="ECO:0000256" key="4">
    <source>
        <dbReference type="ARBA" id="ARBA00022692"/>
    </source>
</evidence>
<keyword evidence="5 7" id="KW-1133">Transmembrane helix</keyword>
<dbReference type="Pfam" id="PF13520">
    <property type="entry name" value="AA_permease_2"/>
    <property type="match status" value="1"/>
</dbReference>
<keyword evidence="3" id="KW-1003">Cell membrane</keyword>
<evidence type="ECO:0000256" key="5">
    <source>
        <dbReference type="ARBA" id="ARBA00022989"/>
    </source>
</evidence>
<sequence>MNGLDNGNGKKLLWYNLAFMAFTAVWGFGNVINGFATYGGVRAVVPWLIIFILYFVPYSLMVGEMGSVFPEAGGGVSSWILKTIGPTAAFYAGWTYWIVHMPYISQKPNSILIAASWIFYQDARISQMSTLLIQGLGLVIFAIAVYLASRGMSFLKKISTVAGMAVFIMSLLYILMMWTAPAITGAAVNKIDWSFSNFMPEFNLQFFTSFSILVFAVGGCEKISPYVNQMKSPSKDFPRGMIALAIMVAGCAILGTIAMGMMFDSNNIPKDLMTNGAYYAFQKLGGYYNLGNSLMVIYAVANFIQNVAVIIISIDAPLRMLLDNADDNFIPKALFKRNEKGVYTNGLKMISVIVGFLIIIPAFGIGSVDELVKWLIKVNSVCMPLRYLWVFVAYIALKKAMDKFGKGDYTFIKSKTFGIIVGGWCFAVTAVACVMGMYSEDTFQLIMNIVTPIVLVALGLIMPYLAKRSKAKEDL</sequence>
<evidence type="ECO:0000256" key="2">
    <source>
        <dbReference type="ARBA" id="ARBA00022448"/>
    </source>
</evidence>
<dbReference type="AlphaFoldDB" id="A0A1H3GXD6"/>
<evidence type="ECO:0000256" key="1">
    <source>
        <dbReference type="ARBA" id="ARBA00004651"/>
    </source>
</evidence>
<dbReference type="STRING" id="1528.SAMN04488579_11542"/>
<feature type="transmembrane region" description="Helical" evidence="7">
    <location>
        <begin position="374"/>
        <end position="397"/>
    </location>
</feature>
<dbReference type="GO" id="GO:0005886">
    <property type="term" value="C:plasma membrane"/>
    <property type="evidence" value="ECO:0007669"/>
    <property type="project" value="UniProtKB-SubCell"/>
</dbReference>
<feature type="transmembrane region" description="Helical" evidence="7">
    <location>
        <begin position="161"/>
        <end position="182"/>
    </location>
</feature>
<feature type="transmembrane region" description="Helical" evidence="7">
    <location>
        <begin position="131"/>
        <end position="149"/>
    </location>
</feature>
<dbReference type="Proteomes" id="UP000199652">
    <property type="component" value="Unassembled WGS sequence"/>
</dbReference>
<reference evidence="9" key="1">
    <citation type="submission" date="2016-10" db="EMBL/GenBank/DDBJ databases">
        <authorList>
            <person name="Varghese N."/>
            <person name="Submissions S."/>
        </authorList>
    </citation>
    <scope>NUCLEOTIDE SEQUENCE [LARGE SCALE GENOMIC DNA]</scope>
    <source>
        <strain evidence="9">VPI 5359</strain>
    </source>
</reference>
<evidence type="ECO:0000256" key="7">
    <source>
        <dbReference type="SAM" id="Phobius"/>
    </source>
</evidence>
<feature type="transmembrane region" description="Helical" evidence="7">
    <location>
        <begin position="295"/>
        <end position="314"/>
    </location>
</feature>
<feature type="transmembrane region" description="Helical" evidence="7">
    <location>
        <begin position="417"/>
        <end position="439"/>
    </location>
</feature>
<feature type="transmembrane region" description="Helical" evidence="7">
    <location>
        <begin position="202"/>
        <end position="220"/>
    </location>
</feature>
<evidence type="ECO:0000256" key="3">
    <source>
        <dbReference type="ARBA" id="ARBA00022475"/>
    </source>
</evidence>
<feature type="transmembrane region" description="Helical" evidence="7">
    <location>
        <begin position="12"/>
        <end position="29"/>
    </location>
</feature>
<gene>
    <name evidence="8" type="ORF">SAMN04488579_11542</name>
</gene>
<dbReference type="EMBL" id="FNOU01000015">
    <property type="protein sequence ID" value="SDY07164.1"/>
    <property type="molecule type" value="Genomic_DNA"/>
</dbReference>
<dbReference type="Gene3D" id="1.20.1740.10">
    <property type="entry name" value="Amino acid/polyamine transporter I"/>
    <property type="match status" value="1"/>
</dbReference>
<keyword evidence="4 7" id="KW-0812">Transmembrane</keyword>
<dbReference type="InterPro" id="IPR050367">
    <property type="entry name" value="APC_superfamily"/>
</dbReference>
<dbReference type="GO" id="GO:0022857">
    <property type="term" value="F:transmembrane transporter activity"/>
    <property type="evidence" value="ECO:0007669"/>
    <property type="project" value="InterPro"/>
</dbReference>
<dbReference type="InterPro" id="IPR002293">
    <property type="entry name" value="AA/rel_permease1"/>
</dbReference>
<protein>
    <submittedName>
        <fullName evidence="8">Amino acid transporter</fullName>
    </submittedName>
</protein>
<evidence type="ECO:0000313" key="9">
    <source>
        <dbReference type="Proteomes" id="UP000199652"/>
    </source>
</evidence>
<dbReference type="PANTHER" id="PTHR42770:SF15">
    <property type="entry name" value="GLUTAMATE_GAMMA-AMINOBUTYRATE ANTIPORTER-RELATED"/>
    <property type="match status" value="1"/>
</dbReference>
<feature type="transmembrane region" description="Helical" evidence="7">
    <location>
        <begin position="35"/>
        <end position="58"/>
    </location>
</feature>
<dbReference type="PIRSF" id="PIRSF006060">
    <property type="entry name" value="AA_transporter"/>
    <property type="match status" value="1"/>
</dbReference>
<evidence type="ECO:0000313" key="8">
    <source>
        <dbReference type="EMBL" id="SDY07164.1"/>
    </source>
</evidence>
<keyword evidence="6 7" id="KW-0472">Membrane</keyword>
<organism evidence="8 9">
    <name type="scientific">Eubacterium barkeri</name>
    <name type="common">Clostridium barkeri</name>
    <dbReference type="NCBI Taxonomy" id="1528"/>
    <lineage>
        <taxon>Bacteria</taxon>
        <taxon>Bacillati</taxon>
        <taxon>Bacillota</taxon>
        <taxon>Clostridia</taxon>
        <taxon>Eubacteriales</taxon>
        <taxon>Eubacteriaceae</taxon>
        <taxon>Eubacterium</taxon>
    </lineage>
</organism>
<keyword evidence="2" id="KW-0813">Transport</keyword>
<feature type="transmembrane region" description="Helical" evidence="7">
    <location>
        <begin position="346"/>
        <end position="368"/>
    </location>
</feature>
<accession>A0A1H3GXD6</accession>
<dbReference type="OrthoDB" id="92719at2"/>
<feature type="transmembrane region" description="Helical" evidence="7">
    <location>
        <begin position="445"/>
        <end position="466"/>
    </location>
</feature>
<feature type="transmembrane region" description="Helical" evidence="7">
    <location>
        <begin position="79"/>
        <end position="99"/>
    </location>
</feature>
<dbReference type="RefSeq" id="WP_090245818.1">
    <property type="nucleotide sequence ID" value="NZ_FNOU01000015.1"/>
</dbReference>
<dbReference type="PANTHER" id="PTHR42770">
    <property type="entry name" value="AMINO ACID TRANSPORTER-RELATED"/>
    <property type="match status" value="1"/>
</dbReference>
<evidence type="ECO:0000256" key="6">
    <source>
        <dbReference type="ARBA" id="ARBA00023136"/>
    </source>
</evidence>